<dbReference type="Proteomes" id="UP000825729">
    <property type="component" value="Unassembled WGS sequence"/>
</dbReference>
<accession>A0AAV7FHA1</accession>
<organism evidence="1 2">
    <name type="scientific">Aristolochia fimbriata</name>
    <name type="common">White veined hardy Dutchman's pipe vine</name>
    <dbReference type="NCBI Taxonomy" id="158543"/>
    <lineage>
        <taxon>Eukaryota</taxon>
        <taxon>Viridiplantae</taxon>
        <taxon>Streptophyta</taxon>
        <taxon>Embryophyta</taxon>
        <taxon>Tracheophyta</taxon>
        <taxon>Spermatophyta</taxon>
        <taxon>Magnoliopsida</taxon>
        <taxon>Magnoliidae</taxon>
        <taxon>Piperales</taxon>
        <taxon>Aristolochiaceae</taxon>
        <taxon>Aristolochia</taxon>
    </lineage>
</organism>
<dbReference type="Gene3D" id="1.10.150.20">
    <property type="entry name" value="5' to 3' exonuclease, C-terminal subdomain"/>
    <property type="match status" value="1"/>
</dbReference>
<dbReference type="EMBL" id="JAINDJ010000002">
    <property type="protein sequence ID" value="KAG9459406.1"/>
    <property type="molecule type" value="Genomic_DNA"/>
</dbReference>
<comment type="caution">
    <text evidence="1">The sequence shown here is derived from an EMBL/GenBank/DDBJ whole genome shotgun (WGS) entry which is preliminary data.</text>
</comment>
<dbReference type="GO" id="GO:0000712">
    <property type="term" value="P:resolution of meiotic recombination intermediates"/>
    <property type="evidence" value="ECO:0007669"/>
    <property type="project" value="InterPro"/>
</dbReference>
<protein>
    <submittedName>
        <fullName evidence="1">Uncharacterized protein</fullName>
    </submittedName>
</protein>
<reference evidence="1 2" key="1">
    <citation type="submission" date="2021-07" db="EMBL/GenBank/DDBJ databases">
        <title>The Aristolochia fimbriata genome: insights into angiosperm evolution, floral development and chemical biosynthesis.</title>
        <authorList>
            <person name="Jiao Y."/>
        </authorList>
    </citation>
    <scope>NUCLEOTIDE SEQUENCE [LARGE SCALE GENOMIC DNA]</scope>
    <source>
        <strain evidence="1">IBCAS-2021</strain>
        <tissue evidence="1">Leaf</tissue>
    </source>
</reference>
<dbReference type="AlphaFoldDB" id="A0AAV7FHA1"/>
<proteinExistence type="predicted"/>
<evidence type="ECO:0000313" key="1">
    <source>
        <dbReference type="EMBL" id="KAG9459406.1"/>
    </source>
</evidence>
<name>A0AAV7FHA1_ARIFI</name>
<evidence type="ECO:0000313" key="2">
    <source>
        <dbReference type="Proteomes" id="UP000825729"/>
    </source>
</evidence>
<sequence>MANLGQGGRDTAHDLPFAPVPGNGVCMMRSSWKEEQHPSFIRFISSFLSTNSYRLNFLPIAPDFIFNNGGQSVAFVFVTSWTSEIMPHIYSRILKLKGQFKHLYVVVSVPTRDRNDSLVRSYFKNGMGLGRPVFVFVQDLEMGFEKIVKIAHVYGVLRQKDAVSKLMIEHKILKREKSVERMDTFVKVVTSIPGINQHDANVLFQGIGSIEAISKAFKSHIVGNTDLSGDKAEIIVNFFKDSNYCLRPKIV</sequence>
<dbReference type="SUPFAM" id="SSF47781">
    <property type="entry name" value="RuvA domain 2-like"/>
    <property type="match status" value="1"/>
</dbReference>
<gene>
    <name evidence="1" type="ORF">H6P81_003914</name>
</gene>
<dbReference type="InterPro" id="IPR010994">
    <property type="entry name" value="RuvA_2-like"/>
</dbReference>
<dbReference type="PANTHER" id="PTHR37394">
    <property type="entry name" value="PROTEIN PARTING DANCERS"/>
    <property type="match status" value="1"/>
</dbReference>
<dbReference type="InterPro" id="IPR039172">
    <property type="entry name" value="PTD"/>
</dbReference>
<keyword evidence="2" id="KW-1185">Reference proteome</keyword>
<dbReference type="PANTHER" id="PTHR37394:SF1">
    <property type="entry name" value="PROTEIN PARTING DANCERS"/>
    <property type="match status" value="1"/>
</dbReference>